<dbReference type="Proteomes" id="UP000032874">
    <property type="component" value="Unassembled WGS sequence"/>
</dbReference>
<dbReference type="EMBL" id="JQHM01000010">
    <property type="protein sequence ID" value="KFX03068.1"/>
    <property type="molecule type" value="Genomic_DNA"/>
</dbReference>
<reference evidence="1 2" key="1">
    <citation type="submission" date="2014-08" db="EMBL/GenBank/DDBJ databases">
        <title>Genome sequences of NCPPB Pectobacterium isolates.</title>
        <authorList>
            <person name="Glover R.H."/>
            <person name="Sapp M."/>
            <person name="Elphinstone J."/>
        </authorList>
    </citation>
    <scope>NUCLEOTIDE SEQUENCE [LARGE SCALE GENOMIC DNA]</scope>
    <source>
        <strain evidence="1 2">NCPPB 2795</strain>
    </source>
</reference>
<comment type="caution">
    <text evidence="1">The sequence shown here is derived from an EMBL/GenBank/DDBJ whole genome shotgun (WGS) entry which is preliminary data.</text>
</comment>
<evidence type="ECO:0000313" key="2">
    <source>
        <dbReference type="Proteomes" id="UP000032874"/>
    </source>
</evidence>
<sequence>MLSNSIRPQYTIYYLGAKLIQCIREQASSTLDSIDLFDKFRKKTTSKITFVQYMYTLNWLYLLDLIELNENGDIVICF</sequence>
<dbReference type="InterPro" id="IPR046897">
    <property type="entry name" value="ABC-3C_MC6"/>
</dbReference>
<organism evidence="1 2">
    <name type="scientific">Pectobacterium betavasculorum</name>
    <dbReference type="NCBI Taxonomy" id="55207"/>
    <lineage>
        <taxon>Bacteria</taxon>
        <taxon>Pseudomonadati</taxon>
        <taxon>Pseudomonadota</taxon>
        <taxon>Gammaproteobacteria</taxon>
        <taxon>Enterobacterales</taxon>
        <taxon>Pectobacteriaceae</taxon>
        <taxon>Pectobacterium</taxon>
    </lineage>
</organism>
<dbReference type="AlphaFoldDB" id="A0A093U493"/>
<protein>
    <submittedName>
        <fullName evidence="1">Uncharacterized protein</fullName>
    </submittedName>
</protein>
<evidence type="ECO:0000313" key="1">
    <source>
        <dbReference type="EMBL" id="KFX03068.1"/>
    </source>
</evidence>
<proteinExistence type="predicted"/>
<name>A0A093U493_9GAMM</name>
<dbReference type="STRING" id="55207.KP22_16810"/>
<accession>A0A093U493</accession>
<gene>
    <name evidence="1" type="ORF">KP22_16810</name>
</gene>
<dbReference type="Pfam" id="PF20293">
    <property type="entry name" value="MC6"/>
    <property type="match status" value="1"/>
</dbReference>